<dbReference type="InterPro" id="IPR027470">
    <property type="entry name" value="Cation_efflux_CTD"/>
</dbReference>
<dbReference type="InterPro" id="IPR036837">
    <property type="entry name" value="Cation_efflux_CTD_sf"/>
</dbReference>
<gene>
    <name evidence="2" type="ORF">Tel_06415</name>
</gene>
<dbReference type="STRING" id="1748243.Tel_06415"/>
<dbReference type="AlphaFoldDB" id="A0A0S2TCC1"/>
<organism evidence="2 3">
    <name type="scientific">Candidatus Tenderia electrophaga</name>
    <dbReference type="NCBI Taxonomy" id="1748243"/>
    <lineage>
        <taxon>Bacteria</taxon>
        <taxon>Pseudomonadati</taxon>
        <taxon>Pseudomonadota</taxon>
        <taxon>Gammaproteobacteria</taxon>
        <taxon>Candidatus Tenderiales</taxon>
        <taxon>Candidatus Tenderiaceae</taxon>
        <taxon>Candidatus Tenderia</taxon>
    </lineage>
</organism>
<evidence type="ECO:0000313" key="2">
    <source>
        <dbReference type="EMBL" id="ALP52816.1"/>
    </source>
</evidence>
<sequence>MSRADALHYKTDLLDHELPQDKRELIIQMHLELDDNLPLVKAYAIADEVERKIKEAVPSADVVIHQVPISSVNTDALPLFKRAP</sequence>
<keyword evidence="3" id="KW-1185">Reference proteome</keyword>
<dbReference type="EMBL" id="CP013099">
    <property type="protein sequence ID" value="ALP52816.1"/>
    <property type="molecule type" value="Genomic_DNA"/>
</dbReference>
<dbReference type="KEGG" id="tee:Tel_06415"/>
<feature type="domain" description="Cation efflux protein cytoplasmic" evidence="1">
    <location>
        <begin position="24"/>
        <end position="66"/>
    </location>
</feature>
<dbReference type="Proteomes" id="UP000055136">
    <property type="component" value="Chromosome"/>
</dbReference>
<dbReference type="SUPFAM" id="SSF160240">
    <property type="entry name" value="Cation efflux protein cytoplasmic domain-like"/>
    <property type="match status" value="1"/>
</dbReference>
<protein>
    <recommendedName>
        <fullName evidence="1">Cation efflux protein cytoplasmic domain-containing protein</fullName>
    </recommendedName>
</protein>
<evidence type="ECO:0000259" key="1">
    <source>
        <dbReference type="Pfam" id="PF16916"/>
    </source>
</evidence>
<dbReference type="Gene3D" id="3.30.70.1350">
    <property type="entry name" value="Cation efflux protein, cytoplasmic domain"/>
    <property type="match status" value="1"/>
</dbReference>
<name>A0A0S2TCC1_9GAMM</name>
<proteinExistence type="predicted"/>
<dbReference type="Pfam" id="PF16916">
    <property type="entry name" value="ZT_dimer"/>
    <property type="match status" value="1"/>
</dbReference>
<accession>A0A0S2TCC1</accession>
<reference evidence="2" key="1">
    <citation type="submission" date="2015-10" db="EMBL/GenBank/DDBJ databases">
        <title>Description of Candidatus Tenderia electrophaga gen. nov, sp. nov., an Uncultivated Electroautotroph from a Biocathode Enrichment.</title>
        <authorList>
            <person name="Eddie B.J."/>
            <person name="Malanoski A.P."/>
            <person name="Wang Z."/>
            <person name="Hall R.J."/>
            <person name="Oh S.D."/>
            <person name="Heiner C."/>
            <person name="Lin B."/>
            <person name="Strycharz-Glaven S.M."/>
        </authorList>
    </citation>
    <scope>NUCLEOTIDE SEQUENCE [LARGE SCALE GENOMIC DNA]</scope>
    <source>
        <strain evidence="2">NRL1</strain>
    </source>
</reference>
<evidence type="ECO:0000313" key="3">
    <source>
        <dbReference type="Proteomes" id="UP000055136"/>
    </source>
</evidence>